<dbReference type="Pfam" id="PF14881">
    <property type="entry name" value="Tubulin_3"/>
    <property type="match status" value="1"/>
</dbReference>
<dbReference type="PANTHER" id="PTHR13391">
    <property type="entry name" value="MITOCHONDRIAL DISTRIBUTION REGULATOR MISATO"/>
    <property type="match status" value="1"/>
</dbReference>
<dbReference type="GO" id="GO:0007005">
    <property type="term" value="P:mitochondrion organization"/>
    <property type="evidence" value="ECO:0007669"/>
    <property type="project" value="InterPro"/>
</dbReference>
<dbReference type="OrthoDB" id="271881at2759"/>
<gene>
    <name evidence="7" type="ORF">DFA_10191</name>
</gene>
<dbReference type="EMBL" id="GL883026">
    <property type="protein sequence ID" value="EGG15357.1"/>
    <property type="molecule type" value="Genomic_DNA"/>
</dbReference>
<sequence length="544" mass="61396">MKDKITSTNFIVIFSFNENYQYSLKNNQEFEINPNILYRSNESENDAKYTPRVLLFDYTSNLGSMSKEGKLLTNHLNSYNKMIQQQQDRSGGDGMASFISQPVGNPMNRKDETVDYRSSTFEYWSDYMHTDLNGLSVIDVNSNSLPSTLSSSGSLFDDGIEILGDTTALTERYQDNLRRMIEECDQLQGFQAFADVDGLWGGMTTSILSHLSDEYGSRPVITFGSTPYSPLVHSNNQSVIEERLFNTTKAVSSISQFSSIYIPISSQHWDTINQSNFNTLNMNNNYQTSSIIASAIDTATLYYRSNYPYSLGEFCRSLSVQSLNLCTLSTTFPSSIAKLGIKRSNANNYNNSPYTYPSTPLFSNPALHYLTPFISNVQKSSFSEIISIRGDPIDEESNTIESQQSYDSVKKIIEGYIEFSKKNSIYSPQTTAICNISQPFIVDSLRFPAYNITKQKSQNSTAMEIDGQVAAKYDEPPQSILSHIQNGPLIASYLKPLCQQFKELTKSRNVQVYRTDEDPTSNEMIIEHLHSLNDSYSNVSNHNF</sequence>
<name>F4Q9I8_CACFS</name>
<keyword evidence="3" id="KW-0496">Mitochondrion</keyword>
<dbReference type="RefSeq" id="XP_004354099.1">
    <property type="nucleotide sequence ID" value="XM_004354047.1"/>
</dbReference>
<reference evidence="8" key="1">
    <citation type="journal article" date="2011" name="Genome Res.">
        <title>Phylogeny-wide analysis of social amoeba genomes highlights ancient origins for complex intercellular communication.</title>
        <authorList>
            <person name="Heidel A.J."/>
            <person name="Lawal H.M."/>
            <person name="Felder M."/>
            <person name="Schilde C."/>
            <person name="Helps N.R."/>
            <person name="Tunggal B."/>
            <person name="Rivero F."/>
            <person name="John U."/>
            <person name="Schleicher M."/>
            <person name="Eichinger L."/>
            <person name="Platzer M."/>
            <person name="Noegel A.A."/>
            <person name="Schaap P."/>
            <person name="Gloeckner G."/>
        </authorList>
    </citation>
    <scope>NUCLEOTIDE SEQUENCE [LARGE SCALE GENOMIC DNA]</scope>
    <source>
        <strain evidence="8">SH3</strain>
    </source>
</reference>
<dbReference type="InterPro" id="IPR036525">
    <property type="entry name" value="Tubulin/FtsZ_GTPase_sf"/>
</dbReference>
<dbReference type="InterPro" id="IPR029209">
    <property type="entry name" value="DML1/Misato_tubulin"/>
</dbReference>
<dbReference type="Proteomes" id="UP000007797">
    <property type="component" value="Unassembled WGS sequence"/>
</dbReference>
<evidence type="ECO:0000256" key="3">
    <source>
        <dbReference type="ARBA" id="ARBA00023128"/>
    </source>
</evidence>
<dbReference type="InterPro" id="IPR019605">
    <property type="entry name" value="Misato_II_tubulin-like"/>
</dbReference>
<evidence type="ECO:0000256" key="2">
    <source>
        <dbReference type="ARBA" id="ARBA00008507"/>
    </source>
</evidence>
<feature type="domain" description="DML1/Misato tubulin" evidence="6">
    <location>
        <begin position="117"/>
        <end position="302"/>
    </location>
</feature>
<dbReference type="InterPro" id="IPR049942">
    <property type="entry name" value="DML1/Misato"/>
</dbReference>
<dbReference type="Gene3D" id="3.40.50.1440">
    <property type="entry name" value="Tubulin/FtsZ, GTPase domain"/>
    <property type="match status" value="1"/>
</dbReference>
<protein>
    <recommendedName>
        <fullName evidence="9">DML1/Misato tubulin domain-containing protein</fullName>
    </recommendedName>
</protein>
<dbReference type="OMA" id="FEYWSDY"/>
<dbReference type="GO" id="GO:0005739">
    <property type="term" value="C:mitochondrion"/>
    <property type="evidence" value="ECO:0007669"/>
    <property type="project" value="UniProtKB-SubCell"/>
</dbReference>
<dbReference type="PANTHER" id="PTHR13391:SF0">
    <property type="entry name" value="PROTEIN MISATO HOMOLOG 1"/>
    <property type="match status" value="1"/>
</dbReference>
<evidence type="ECO:0000256" key="4">
    <source>
        <dbReference type="SAM" id="MobiDB-lite"/>
    </source>
</evidence>
<dbReference type="GeneID" id="14867533"/>
<dbReference type="KEGG" id="dfa:DFA_10191"/>
<proteinExistence type="inferred from homology"/>
<dbReference type="SUPFAM" id="SSF52490">
    <property type="entry name" value="Tubulin nucleotide-binding domain-like"/>
    <property type="match status" value="1"/>
</dbReference>
<comment type="subcellular location">
    <subcellularLocation>
        <location evidence="1">Mitochondrion</location>
    </subcellularLocation>
</comment>
<dbReference type="AlphaFoldDB" id="F4Q9I8"/>
<accession>F4Q9I8</accession>
<comment type="similarity">
    <text evidence="2">Belongs to the misato family.</text>
</comment>
<feature type="region of interest" description="Disordered" evidence="4">
    <location>
        <begin position="87"/>
        <end position="111"/>
    </location>
</feature>
<feature type="domain" description="Misato Segment II tubulin-like" evidence="5">
    <location>
        <begin position="18"/>
        <end position="81"/>
    </location>
</feature>
<evidence type="ECO:0000259" key="6">
    <source>
        <dbReference type="Pfam" id="PF14881"/>
    </source>
</evidence>
<dbReference type="Pfam" id="PF10644">
    <property type="entry name" value="Misat_Tub_SegII"/>
    <property type="match status" value="1"/>
</dbReference>
<dbReference type="STRING" id="1054147.F4Q9I8"/>
<evidence type="ECO:0000313" key="8">
    <source>
        <dbReference type="Proteomes" id="UP000007797"/>
    </source>
</evidence>
<evidence type="ECO:0000259" key="5">
    <source>
        <dbReference type="Pfam" id="PF10644"/>
    </source>
</evidence>
<evidence type="ECO:0008006" key="9">
    <source>
        <dbReference type="Google" id="ProtNLM"/>
    </source>
</evidence>
<evidence type="ECO:0000313" key="7">
    <source>
        <dbReference type="EMBL" id="EGG15357.1"/>
    </source>
</evidence>
<organism evidence="7 8">
    <name type="scientific">Cavenderia fasciculata</name>
    <name type="common">Slime mold</name>
    <name type="synonym">Dictyostelium fasciculatum</name>
    <dbReference type="NCBI Taxonomy" id="261658"/>
    <lineage>
        <taxon>Eukaryota</taxon>
        <taxon>Amoebozoa</taxon>
        <taxon>Evosea</taxon>
        <taxon>Eumycetozoa</taxon>
        <taxon>Dictyostelia</taxon>
        <taxon>Acytosteliales</taxon>
        <taxon>Cavenderiaceae</taxon>
        <taxon>Cavenderia</taxon>
    </lineage>
</organism>
<keyword evidence="8" id="KW-1185">Reference proteome</keyword>
<evidence type="ECO:0000256" key="1">
    <source>
        <dbReference type="ARBA" id="ARBA00004173"/>
    </source>
</evidence>